<dbReference type="AlphaFoldDB" id="A0A653A3C2"/>
<name>A0A653A3C2_UNCDX</name>
<accession>A0A653A3C2</accession>
<gene>
    <name evidence="1" type="ORF">TRIP_B200660</name>
</gene>
<reference evidence="1" key="1">
    <citation type="submission" date="2018-07" db="EMBL/GenBank/DDBJ databases">
        <authorList>
            <consortium name="Genoscope - CEA"/>
            <person name="William W."/>
        </authorList>
    </citation>
    <scope>NUCLEOTIDE SEQUENCE</scope>
    <source>
        <strain evidence="1">IK1</strain>
    </source>
</reference>
<sequence length="55" mass="6198">MALQDSLFKRCLFKGLGSKFKHFFPDTLLTTREGLWKDLNPSARQPWGAAGSQVT</sequence>
<evidence type="ECO:0000313" key="1">
    <source>
        <dbReference type="EMBL" id="VBB42520.1"/>
    </source>
</evidence>
<proteinExistence type="predicted"/>
<protein>
    <submittedName>
        <fullName evidence="1">Uncharacterized protein</fullName>
    </submittedName>
</protein>
<dbReference type="EMBL" id="UPXX01000013">
    <property type="protein sequence ID" value="VBB42520.1"/>
    <property type="molecule type" value="Genomic_DNA"/>
</dbReference>
<organism evidence="1">
    <name type="scientific">Uncultured Desulfatiglans sp</name>
    <dbReference type="NCBI Taxonomy" id="1748965"/>
    <lineage>
        <taxon>Bacteria</taxon>
        <taxon>Pseudomonadati</taxon>
        <taxon>Thermodesulfobacteriota</taxon>
        <taxon>Desulfobacteria</taxon>
        <taxon>Desulfatiglandales</taxon>
        <taxon>Desulfatiglandaceae</taxon>
        <taxon>Desulfatiglans</taxon>
        <taxon>environmental samples</taxon>
    </lineage>
</organism>